<name>A0A2I0B8I2_9ASPA</name>
<protein>
    <submittedName>
        <fullName evidence="3">Uncharacterized protein</fullName>
    </submittedName>
</protein>
<evidence type="ECO:0000256" key="1">
    <source>
        <dbReference type="RuleBase" id="RU003860"/>
    </source>
</evidence>
<reference evidence="3 4" key="1">
    <citation type="journal article" date="2017" name="Nature">
        <title>The Apostasia genome and the evolution of orchids.</title>
        <authorList>
            <person name="Zhang G.Q."/>
            <person name="Liu K.W."/>
            <person name="Li Z."/>
            <person name="Lohaus R."/>
            <person name="Hsiao Y.Y."/>
            <person name="Niu S.C."/>
            <person name="Wang J.Y."/>
            <person name="Lin Y.C."/>
            <person name="Xu Q."/>
            <person name="Chen L.J."/>
            <person name="Yoshida K."/>
            <person name="Fujiwara S."/>
            <person name="Wang Z.W."/>
            <person name="Zhang Y.Q."/>
            <person name="Mitsuda N."/>
            <person name="Wang M."/>
            <person name="Liu G.H."/>
            <person name="Pecoraro L."/>
            <person name="Huang H.X."/>
            <person name="Xiao X.J."/>
            <person name="Lin M."/>
            <person name="Wu X.Y."/>
            <person name="Wu W.L."/>
            <person name="Chen Y.Y."/>
            <person name="Chang S.B."/>
            <person name="Sakamoto S."/>
            <person name="Ohme-Takagi M."/>
            <person name="Yagi M."/>
            <person name="Zeng S.J."/>
            <person name="Shen C.Y."/>
            <person name="Yeh C.M."/>
            <person name="Luo Y.B."/>
            <person name="Tsai W.C."/>
            <person name="Van de Peer Y."/>
            <person name="Liu Z.J."/>
        </authorList>
    </citation>
    <scope>NUCLEOTIDE SEQUENCE [LARGE SCALE GENOMIC DNA]</scope>
    <source>
        <strain evidence="4">cv. Shenzhen</strain>
        <tissue evidence="3">Stem</tissue>
    </source>
</reference>
<dbReference type="GO" id="GO:0016226">
    <property type="term" value="P:iron-sulfur cluster assembly"/>
    <property type="evidence" value="ECO:0007669"/>
    <property type="project" value="TreeGrafter"/>
</dbReference>
<dbReference type="SUPFAM" id="SSF82657">
    <property type="entry name" value="BolA-like"/>
    <property type="match status" value="1"/>
</dbReference>
<dbReference type="GO" id="GO:0009507">
    <property type="term" value="C:chloroplast"/>
    <property type="evidence" value="ECO:0007669"/>
    <property type="project" value="TreeGrafter"/>
</dbReference>
<feature type="chain" id="PRO_5014166554" evidence="2">
    <location>
        <begin position="17"/>
        <end position="153"/>
    </location>
</feature>
<dbReference type="PANTHER" id="PTHR46230:SF4">
    <property type="entry name" value="PROTEIN BOLA4, CHLOROPLASTIC_MITOCHONDRIAL"/>
    <property type="match status" value="1"/>
</dbReference>
<dbReference type="STRING" id="1088818.A0A2I0B8I2"/>
<dbReference type="Gene3D" id="3.30.300.90">
    <property type="entry name" value="BolA-like"/>
    <property type="match status" value="1"/>
</dbReference>
<accession>A0A2I0B8I2</accession>
<dbReference type="InterPro" id="IPR002634">
    <property type="entry name" value="BolA"/>
</dbReference>
<dbReference type="PANTHER" id="PTHR46230">
    <property type="match status" value="1"/>
</dbReference>
<feature type="signal peptide" evidence="2">
    <location>
        <begin position="1"/>
        <end position="16"/>
    </location>
</feature>
<dbReference type="EMBL" id="KZ451906">
    <property type="protein sequence ID" value="PKA64103.1"/>
    <property type="molecule type" value="Genomic_DNA"/>
</dbReference>
<proteinExistence type="inferred from homology"/>
<evidence type="ECO:0000256" key="2">
    <source>
        <dbReference type="SAM" id="SignalP"/>
    </source>
</evidence>
<comment type="similarity">
    <text evidence="1">Belongs to the BolA/IbaG family.</text>
</comment>
<dbReference type="Proteomes" id="UP000236161">
    <property type="component" value="Unassembled WGS sequence"/>
</dbReference>
<dbReference type="OrthoDB" id="4983at2759"/>
<keyword evidence="4" id="KW-1185">Reference proteome</keyword>
<evidence type="ECO:0000313" key="4">
    <source>
        <dbReference type="Proteomes" id="UP000236161"/>
    </source>
</evidence>
<dbReference type="InterPro" id="IPR036065">
    <property type="entry name" value="BolA-like_sf"/>
</dbReference>
<dbReference type="Pfam" id="PF01722">
    <property type="entry name" value="BolA"/>
    <property type="match status" value="1"/>
</dbReference>
<dbReference type="AlphaFoldDB" id="A0A2I0B8I2"/>
<organism evidence="3 4">
    <name type="scientific">Apostasia shenzhenica</name>
    <dbReference type="NCBI Taxonomy" id="1088818"/>
    <lineage>
        <taxon>Eukaryota</taxon>
        <taxon>Viridiplantae</taxon>
        <taxon>Streptophyta</taxon>
        <taxon>Embryophyta</taxon>
        <taxon>Tracheophyta</taxon>
        <taxon>Spermatophyta</taxon>
        <taxon>Magnoliopsida</taxon>
        <taxon>Liliopsida</taxon>
        <taxon>Asparagales</taxon>
        <taxon>Orchidaceae</taxon>
        <taxon>Apostasioideae</taxon>
        <taxon>Apostasia</taxon>
    </lineage>
</organism>
<sequence>MPAYLLIFLLWKYNHGAQTCRCFLESVGQYGMVHFELALVLSSFESSLFPEEDNRNFIKSASMPTPPSGIKAWLLIYMEYSISNHLRSMIVSVGDIYYISSSCSIDVISEAFEGVSAVNRQRMVYKAIWEELEGTVHAVDQMTTRTPAEAAGK</sequence>
<keyword evidence="2" id="KW-0732">Signal</keyword>
<evidence type="ECO:0000313" key="3">
    <source>
        <dbReference type="EMBL" id="PKA64103.1"/>
    </source>
</evidence>
<gene>
    <name evidence="3" type="ORF">AXF42_Ash005115</name>
</gene>